<feature type="domain" description="Protein kinase" evidence="11">
    <location>
        <begin position="42"/>
        <end position="306"/>
    </location>
</feature>
<protein>
    <recommendedName>
        <fullName evidence="1">non-specific serine/threonine protein kinase</fullName>
        <ecNumber evidence="1">2.7.11.1</ecNumber>
    </recommendedName>
</protein>
<dbReference type="PANTHER" id="PTHR24363:SF0">
    <property type="entry name" value="SERINE_THREONINE KINASE LIKE DOMAIN CONTAINING 1"/>
    <property type="match status" value="1"/>
</dbReference>
<keyword evidence="5 12" id="KW-0418">Kinase</keyword>
<dbReference type="Proteomes" id="UP001159387">
    <property type="component" value="Unassembled WGS sequence"/>
</dbReference>
<proteinExistence type="predicted"/>
<dbReference type="EMBL" id="JANQDH010000002">
    <property type="protein sequence ID" value="MDH6058905.1"/>
    <property type="molecule type" value="Genomic_DNA"/>
</dbReference>
<evidence type="ECO:0000256" key="9">
    <source>
        <dbReference type="SAM" id="MobiDB-lite"/>
    </source>
</evidence>
<keyword evidence="10" id="KW-1133">Transmembrane helix</keyword>
<dbReference type="Pfam" id="PF00069">
    <property type="entry name" value="Pkinase"/>
    <property type="match status" value="1"/>
</dbReference>
<keyword evidence="6" id="KW-0067">ATP-binding</keyword>
<dbReference type="InterPro" id="IPR011009">
    <property type="entry name" value="Kinase-like_dom_sf"/>
</dbReference>
<dbReference type="PROSITE" id="PS50011">
    <property type="entry name" value="PROTEIN_KINASE_DOM"/>
    <property type="match status" value="1"/>
</dbReference>
<sequence length="576" mass="64216">MYHITKSAVHCINPDCKRPYPQPWGNKFCVSCGSLLHLLDRYVPLQPLGSGGFAQIYTVWDGKTQTEKVIKVLVENSPKALQLFTQEAEVLIKLRHTGVPLVEADGYFQVNLSHPKPRVLACLVMEKINGPTLEEVLKNYPQGCPEDLVLNWFAQAVKILQELHKRHIIHRDIKPSNLMLRNSATGGENKLDLVLIDFGGVKQFNNPQLRRGSSSTKLYSSGYSPPEQINGGNVSPGADFYALGRTMIELLTGEYPPDLADTHTGVLRWRSLISVNPQLADLLDEMIQEDVRSRPPNAGKIQQRLTKITRTSSQTGLFSQIKDSFHQAATQLSIKFSFLIQAVEQTLNNFTTATGKTLVLIANVILRFLQACLATIWAMLLTTLGGCIGTITGYTIAYRTVLANQFAEYISRQLPELVSNPQAVMVTEMTVFMGAGLGTAWGLTISKCFGQRQQFLLTSLMGMLGYGLSWLSLQLITPQDNSEKPLVVILIAVFLLVLSVGFRSHRLVYALFAAFGTAIIFAFLILLGFPTTNIFQLSGQPFWWMIFFSLVNVLMSFWLGVTHYLIVPGLRFLGWR</sequence>
<evidence type="ECO:0000259" key="11">
    <source>
        <dbReference type="PROSITE" id="PS50011"/>
    </source>
</evidence>
<keyword evidence="13" id="KW-1185">Reference proteome</keyword>
<evidence type="ECO:0000256" key="7">
    <source>
        <dbReference type="ARBA" id="ARBA00047899"/>
    </source>
</evidence>
<reference evidence="12 13" key="1">
    <citation type="journal article" date="2023" name="J. Phycol.">
        <title>Chrysosporum ovalisporum is synonymous with the true-branching cyanobacterium Umezakia natans (Nostocales/Aphanizomenonaceae).</title>
        <authorList>
            <person name="McGregor G.B."/>
            <person name="Sendall B.C."/>
            <person name="Niiyama Y."/>
            <person name="Tuji A."/>
            <person name="Willis A."/>
        </authorList>
    </citation>
    <scope>NUCLEOTIDE SEQUENCE [LARGE SCALE GENOMIC DNA]</scope>
    <source>
        <strain evidence="12 13">ANA360D</strain>
    </source>
</reference>
<dbReference type="InterPro" id="IPR000719">
    <property type="entry name" value="Prot_kinase_dom"/>
</dbReference>
<evidence type="ECO:0000256" key="4">
    <source>
        <dbReference type="ARBA" id="ARBA00022741"/>
    </source>
</evidence>
<evidence type="ECO:0000256" key="3">
    <source>
        <dbReference type="ARBA" id="ARBA00022679"/>
    </source>
</evidence>
<evidence type="ECO:0000256" key="5">
    <source>
        <dbReference type="ARBA" id="ARBA00022777"/>
    </source>
</evidence>
<keyword evidence="10" id="KW-0812">Transmembrane</keyword>
<dbReference type="GO" id="GO:0004674">
    <property type="term" value="F:protein serine/threonine kinase activity"/>
    <property type="evidence" value="ECO:0007669"/>
    <property type="project" value="UniProtKB-KW"/>
</dbReference>
<evidence type="ECO:0000256" key="1">
    <source>
        <dbReference type="ARBA" id="ARBA00012513"/>
    </source>
</evidence>
<feature type="transmembrane region" description="Helical" evidence="10">
    <location>
        <begin position="376"/>
        <end position="397"/>
    </location>
</feature>
<comment type="caution">
    <text evidence="12">The sequence shown here is derived from an EMBL/GenBank/DDBJ whole genome shotgun (WGS) entry which is preliminary data.</text>
</comment>
<dbReference type="RefSeq" id="WP_280652927.1">
    <property type="nucleotide sequence ID" value="NZ_JANQDH010000002.1"/>
</dbReference>
<dbReference type="SUPFAM" id="SSF56112">
    <property type="entry name" value="Protein kinase-like (PK-like)"/>
    <property type="match status" value="1"/>
</dbReference>
<dbReference type="SMART" id="SM00220">
    <property type="entry name" value="S_TKc"/>
    <property type="match status" value="1"/>
</dbReference>
<dbReference type="EC" id="2.7.11.1" evidence="1"/>
<comment type="catalytic activity">
    <reaction evidence="8">
        <text>L-seryl-[protein] + ATP = O-phospho-L-seryl-[protein] + ADP + H(+)</text>
        <dbReference type="Rhea" id="RHEA:17989"/>
        <dbReference type="Rhea" id="RHEA-COMP:9863"/>
        <dbReference type="Rhea" id="RHEA-COMP:11604"/>
        <dbReference type="ChEBI" id="CHEBI:15378"/>
        <dbReference type="ChEBI" id="CHEBI:29999"/>
        <dbReference type="ChEBI" id="CHEBI:30616"/>
        <dbReference type="ChEBI" id="CHEBI:83421"/>
        <dbReference type="ChEBI" id="CHEBI:456216"/>
        <dbReference type="EC" id="2.7.11.1"/>
    </reaction>
</comment>
<dbReference type="NCBIfam" id="NF045510">
    <property type="entry name" value="4Cys_prefix_kin"/>
    <property type="match status" value="1"/>
</dbReference>
<dbReference type="InterPro" id="IPR008271">
    <property type="entry name" value="Ser/Thr_kinase_AS"/>
</dbReference>
<feature type="transmembrane region" description="Helical" evidence="10">
    <location>
        <begin position="455"/>
        <end position="473"/>
    </location>
</feature>
<evidence type="ECO:0000256" key="10">
    <source>
        <dbReference type="SAM" id="Phobius"/>
    </source>
</evidence>
<comment type="catalytic activity">
    <reaction evidence="7">
        <text>L-threonyl-[protein] + ATP = O-phospho-L-threonyl-[protein] + ADP + H(+)</text>
        <dbReference type="Rhea" id="RHEA:46608"/>
        <dbReference type="Rhea" id="RHEA-COMP:11060"/>
        <dbReference type="Rhea" id="RHEA-COMP:11605"/>
        <dbReference type="ChEBI" id="CHEBI:15378"/>
        <dbReference type="ChEBI" id="CHEBI:30013"/>
        <dbReference type="ChEBI" id="CHEBI:30616"/>
        <dbReference type="ChEBI" id="CHEBI:61977"/>
        <dbReference type="ChEBI" id="CHEBI:456216"/>
        <dbReference type="EC" id="2.7.11.1"/>
    </reaction>
</comment>
<dbReference type="PANTHER" id="PTHR24363">
    <property type="entry name" value="SERINE/THREONINE PROTEIN KINASE"/>
    <property type="match status" value="1"/>
</dbReference>
<keyword evidence="3" id="KW-0808">Transferase</keyword>
<feature type="transmembrane region" description="Helical" evidence="10">
    <location>
        <begin position="485"/>
        <end position="502"/>
    </location>
</feature>
<dbReference type="PROSITE" id="PS00108">
    <property type="entry name" value="PROTEIN_KINASE_ST"/>
    <property type="match status" value="1"/>
</dbReference>
<organism evidence="12 13">
    <name type="scientific">Chrysosporum bergii ANA360D</name>
    <dbReference type="NCBI Taxonomy" id="617107"/>
    <lineage>
        <taxon>Bacteria</taxon>
        <taxon>Bacillati</taxon>
        <taxon>Cyanobacteriota</taxon>
        <taxon>Cyanophyceae</taxon>
        <taxon>Nostocales</taxon>
        <taxon>Nodulariaceae</taxon>
        <taxon>Chrysosporum</taxon>
    </lineage>
</organism>
<name>A0AA43KAN9_9CYAN</name>
<evidence type="ECO:0000313" key="13">
    <source>
        <dbReference type="Proteomes" id="UP001159387"/>
    </source>
</evidence>
<keyword evidence="2 12" id="KW-0723">Serine/threonine-protein kinase</keyword>
<feature type="transmembrane region" description="Helical" evidence="10">
    <location>
        <begin position="542"/>
        <end position="567"/>
    </location>
</feature>
<evidence type="ECO:0000313" key="12">
    <source>
        <dbReference type="EMBL" id="MDH6058905.1"/>
    </source>
</evidence>
<dbReference type="Gene3D" id="1.10.510.10">
    <property type="entry name" value="Transferase(Phosphotransferase) domain 1"/>
    <property type="match status" value="1"/>
</dbReference>
<dbReference type="GO" id="GO:0005524">
    <property type="term" value="F:ATP binding"/>
    <property type="evidence" value="ECO:0007669"/>
    <property type="project" value="UniProtKB-KW"/>
</dbReference>
<evidence type="ECO:0000256" key="8">
    <source>
        <dbReference type="ARBA" id="ARBA00048679"/>
    </source>
</evidence>
<dbReference type="CDD" id="cd14014">
    <property type="entry name" value="STKc_PknB_like"/>
    <property type="match status" value="1"/>
</dbReference>
<gene>
    <name evidence="12" type="ORF">NWP17_00300</name>
</gene>
<evidence type="ECO:0000256" key="6">
    <source>
        <dbReference type="ARBA" id="ARBA00022840"/>
    </source>
</evidence>
<feature type="region of interest" description="Disordered" evidence="9">
    <location>
        <begin position="212"/>
        <end position="231"/>
    </location>
</feature>
<keyword evidence="10" id="KW-0472">Membrane</keyword>
<dbReference type="AlphaFoldDB" id="A0AA43KAN9"/>
<feature type="transmembrane region" description="Helical" evidence="10">
    <location>
        <begin position="509"/>
        <end position="530"/>
    </location>
</feature>
<keyword evidence="4" id="KW-0547">Nucleotide-binding</keyword>
<evidence type="ECO:0000256" key="2">
    <source>
        <dbReference type="ARBA" id="ARBA00022527"/>
    </source>
</evidence>
<feature type="compositionally biased region" description="Low complexity" evidence="9">
    <location>
        <begin position="212"/>
        <end position="224"/>
    </location>
</feature>
<accession>A0AA43KAN9</accession>